<evidence type="ECO:0000259" key="16">
    <source>
        <dbReference type="Pfam" id="PF17406"/>
    </source>
</evidence>
<feature type="region of interest" description="Disordered" evidence="11">
    <location>
        <begin position="1"/>
        <end position="88"/>
    </location>
</feature>
<dbReference type="Pfam" id="PF17403">
    <property type="entry name" value="Nrap_D2"/>
    <property type="match status" value="1"/>
</dbReference>
<evidence type="ECO:0000256" key="1">
    <source>
        <dbReference type="ARBA" id="ARBA00004286"/>
    </source>
</evidence>
<feature type="domain" description="Nrap protein" evidence="14">
    <location>
        <begin position="501"/>
        <end position="653"/>
    </location>
</feature>
<evidence type="ECO:0000256" key="9">
    <source>
        <dbReference type="ARBA" id="ARBA00035020"/>
    </source>
</evidence>
<evidence type="ECO:0000256" key="10">
    <source>
        <dbReference type="RuleBase" id="RU364032"/>
    </source>
</evidence>
<feature type="domain" description="Nrap protein" evidence="13">
    <location>
        <begin position="364"/>
        <end position="498"/>
    </location>
</feature>
<dbReference type="Proteomes" id="UP000008820">
    <property type="component" value="Chromosome 3"/>
</dbReference>
<dbReference type="GO" id="GO:0005694">
    <property type="term" value="C:chromosome"/>
    <property type="evidence" value="ECO:0007669"/>
    <property type="project" value="UniProtKB-SubCell"/>
</dbReference>
<evidence type="ECO:0000256" key="7">
    <source>
        <dbReference type="ARBA" id="ARBA00023242"/>
    </source>
</evidence>
<feature type="compositionally biased region" description="Basic residues" evidence="11">
    <location>
        <begin position="1"/>
        <end position="11"/>
    </location>
</feature>
<evidence type="ECO:0000256" key="3">
    <source>
        <dbReference type="ARBA" id="ARBA00006674"/>
    </source>
</evidence>
<evidence type="ECO:0000259" key="13">
    <source>
        <dbReference type="Pfam" id="PF17403"/>
    </source>
</evidence>
<dbReference type="InterPro" id="IPR035367">
    <property type="entry name" value="Nrap_D2"/>
</dbReference>
<dbReference type="InterPro" id="IPR035082">
    <property type="entry name" value="Nrap_D1"/>
</dbReference>
<evidence type="ECO:0000256" key="8">
    <source>
        <dbReference type="ARBA" id="ARBA00035000"/>
    </source>
</evidence>
<sequence>MKKLNPKKPKSSKPVPSKFEQEMDYDSMIENGTDEDSNDDQDYDRQDSDSGQESGGRFVRALGASDSKREAKQSTKGVKRKANEDQDEEHLRKIKAMKQLYKAPTMDEINRLKETENFYHSNLFRLQVEEMLAEVKVKVKVVNFVEQWLADFRKFLRTVKDSDGERSLKDVHYEGIDYPLEMPKNSDVLDKESFKYVQQRIVHQIGSTRLGTGYGKPLKVDLLMEIPDKCLHKEDYLNMRYHFKRAHFLCHLAESLGKQTKYPLAAGMRFVPLKGDARKPVLELVPSDEKMAKRVVFVVHAVPMGKFSPNRFLPDKNNVRPALIGMEATSELVPTPHYNSSILYDLRLLKNQEILDSILQSDQVRQAIILLKVWIRQRRFDAGYYGFDGSLATFYVSYLLQTRKVYSSMSSYQIIRLFWNQLANSHWDTEGITMEPSANLQSYRAHHEVVFLDSSGLLNICANLSGDLYRRVKQEAATAIHLLDNHKLNSFIPLFLSKYPPYTQYDHILSIEKPELIQSVVDTFGSAEDKLNYFGNTHAHFRKMIYQLLRRGLGPRASFIVPIVIQDSTDLRLTLGIQLNPHDAFTVLDKGPEAIDKAAAEEFCDFWRGKAELRRFKDGSITESVVWGTSSDPIGEKRLICRKITLYLLNAHFDIPETKITYSAQQFEVSVKPDGAELHETVEERSLVCIRAFDNLSKIVKTLDDLPLTINTLAGTDAVFRYADPDPPRPTAKGLLVNGQLMFLASHVVNATIQLEASGKWPDQLEAIRKLKAAFYLRIAECMRTYAGKSVELVPQAYYDYLDVLYEKFLFRLHIVHQREITIQREYLSENKVTKLYRDSDKSVQLEMQATILPKLTGILHGLHQQYFSFGSVAAMAKRWLYSQLIDPFLWPDECTELIVASLYLKQDPPLQPQAGFLRFLEHLAGTDWSKELVMLNFNDEISDEKVEELEKQFIDKRDSFPPLAIVTSCDSEKYGLFARRAPSQEVLNRVVFLAKNVVAMIESNFNAIRNKVHIFYQPSYKGYDLIIHLDSTIIPATGITSVDNYTRGKRELLMEGETKDPAAGFNPVEFYLQELRDGYRKFAVFFHDHCGGDRIAVLWRPDALEEKPFTTSNVSGRILTKAETLKLNKEALIRDFEIIGKGLVQKIERKSNI</sequence>
<evidence type="ECO:0000256" key="2">
    <source>
        <dbReference type="ARBA" id="ARBA00004604"/>
    </source>
</evidence>
<dbReference type="OrthoDB" id="10251401at2759"/>
<dbReference type="PANTHER" id="PTHR17972:SF0">
    <property type="entry name" value="NUCLEOLAR PROTEIN 6"/>
    <property type="match status" value="1"/>
</dbReference>
<reference evidence="18 19" key="1">
    <citation type="submission" date="2017-06" db="EMBL/GenBank/DDBJ databases">
        <title>Aedes aegypti genome working group (AGWG) sequencing and assembly.</title>
        <authorList>
            <consortium name="Aedes aegypti Genome Working Group (AGWG)"/>
            <person name="Matthews B.J."/>
        </authorList>
    </citation>
    <scope>NUCLEOTIDE SEQUENCE [LARGE SCALE GENOMIC DNA]</scope>
    <source>
        <strain evidence="18 19">LVP_AGWG</strain>
    </source>
</reference>
<evidence type="ECO:0000313" key="18">
    <source>
        <dbReference type="EnsemblMetazoa" id="AAEL004368-PB"/>
    </source>
</evidence>
<feature type="domain" description="Nrap protein" evidence="16">
    <location>
        <begin position="868"/>
        <end position="1008"/>
    </location>
</feature>
<dbReference type="Pfam" id="PF17405">
    <property type="entry name" value="Nrap_D4"/>
    <property type="match status" value="1"/>
</dbReference>
<evidence type="ECO:0000259" key="17">
    <source>
        <dbReference type="Pfam" id="PF17407"/>
    </source>
</evidence>
<comment type="subunit">
    <text evidence="9">Part of the small subunit (SSU) processome, composed of more than 70 proteins and the RNA chaperone small nucleolar RNA (snoRNA) U3.</text>
</comment>
<feature type="compositionally biased region" description="Acidic residues" evidence="11">
    <location>
        <begin position="22"/>
        <end position="42"/>
    </location>
</feature>
<dbReference type="InParanoid" id="A0A6I8TAB6"/>
<evidence type="ECO:0000256" key="11">
    <source>
        <dbReference type="SAM" id="MobiDB-lite"/>
    </source>
</evidence>
<comment type="similarity">
    <text evidence="3 10">Belongs to the NRAP family.</text>
</comment>
<feature type="domain" description="Nrap protein" evidence="12">
    <location>
        <begin position="220"/>
        <end position="360"/>
    </location>
</feature>
<dbReference type="Pfam" id="PF17404">
    <property type="entry name" value="Nrap_D3"/>
    <property type="match status" value="1"/>
</dbReference>
<dbReference type="InterPro" id="IPR035371">
    <property type="entry name" value="Nrap_D6"/>
</dbReference>
<keyword evidence="7 10" id="KW-0539">Nucleus</keyword>
<comment type="subcellular location">
    <subcellularLocation>
        <location evidence="1">Chromosome</location>
    </subcellularLocation>
    <subcellularLocation>
        <location evidence="2 10">Nucleus</location>
        <location evidence="2 10">Nucleolus</location>
    </subcellularLocation>
</comment>
<dbReference type="GO" id="GO:0032040">
    <property type="term" value="C:small-subunit processome"/>
    <property type="evidence" value="ECO:0007669"/>
    <property type="project" value="TreeGrafter"/>
</dbReference>
<dbReference type="InterPro" id="IPR035370">
    <property type="entry name" value="Nrap_D5"/>
</dbReference>
<keyword evidence="6 10" id="KW-0694">RNA-binding</keyword>
<dbReference type="InterPro" id="IPR035369">
    <property type="entry name" value="Nrap_D4"/>
</dbReference>
<reference evidence="18" key="2">
    <citation type="submission" date="2020-05" db="UniProtKB">
        <authorList>
            <consortium name="EnsemblMetazoa"/>
        </authorList>
    </citation>
    <scope>IDENTIFICATION</scope>
    <source>
        <strain evidence="18">LVP_AGWG</strain>
    </source>
</reference>
<dbReference type="InterPro" id="IPR035368">
    <property type="entry name" value="Nrap_D3"/>
</dbReference>
<dbReference type="Pfam" id="PF17407">
    <property type="entry name" value="Nrap_D6"/>
    <property type="match status" value="1"/>
</dbReference>
<dbReference type="FunCoup" id="A0A6I8TAB6">
    <property type="interactions" value="1566"/>
</dbReference>
<dbReference type="GO" id="GO:0032545">
    <property type="term" value="C:CURI complex"/>
    <property type="evidence" value="ECO:0007669"/>
    <property type="project" value="TreeGrafter"/>
</dbReference>
<accession>A0A6I8TAB6</accession>
<dbReference type="FunFam" id="1.10.1410.10:FF:000006">
    <property type="entry name" value="Nucleolar protein 6"/>
    <property type="match status" value="1"/>
</dbReference>
<evidence type="ECO:0000259" key="12">
    <source>
        <dbReference type="Pfam" id="PF03813"/>
    </source>
</evidence>
<evidence type="ECO:0000313" key="19">
    <source>
        <dbReference type="Proteomes" id="UP000008820"/>
    </source>
</evidence>
<feature type="domain" description="Nrap protein" evidence="17">
    <location>
        <begin position="1022"/>
        <end position="1148"/>
    </location>
</feature>
<dbReference type="FunFam" id="1.10.1410.10:FF:000005">
    <property type="entry name" value="Nucleolar protein 6"/>
    <property type="match status" value="1"/>
</dbReference>
<evidence type="ECO:0000256" key="4">
    <source>
        <dbReference type="ARBA" id="ARBA00016437"/>
    </source>
</evidence>
<protein>
    <recommendedName>
        <fullName evidence="4 10">Nucleolar protein 6</fullName>
    </recommendedName>
</protein>
<feature type="domain" description="Nrap protein" evidence="15">
    <location>
        <begin position="667"/>
        <end position="865"/>
    </location>
</feature>
<evidence type="ECO:0000259" key="15">
    <source>
        <dbReference type="Pfam" id="PF17405"/>
    </source>
</evidence>
<dbReference type="GO" id="GO:0006409">
    <property type="term" value="P:tRNA export from nucleus"/>
    <property type="evidence" value="ECO:0007669"/>
    <property type="project" value="TreeGrafter"/>
</dbReference>
<dbReference type="GO" id="GO:0006364">
    <property type="term" value="P:rRNA processing"/>
    <property type="evidence" value="ECO:0007669"/>
    <property type="project" value="TreeGrafter"/>
</dbReference>
<gene>
    <name evidence="18" type="primary">5564643</name>
</gene>
<dbReference type="Pfam" id="PF03813">
    <property type="entry name" value="Nrap"/>
    <property type="match status" value="1"/>
</dbReference>
<proteinExistence type="inferred from homology"/>
<dbReference type="Gene3D" id="1.10.1410.10">
    <property type="match status" value="2"/>
</dbReference>
<dbReference type="InterPro" id="IPR005554">
    <property type="entry name" value="NOL6/Upt22"/>
</dbReference>
<dbReference type="PANTHER" id="PTHR17972">
    <property type="entry name" value="NUCLEOLAR RNA-ASSOCIATED PROTEIN"/>
    <property type="match status" value="1"/>
</dbReference>
<dbReference type="AlphaFoldDB" id="A0A6I8TAB6"/>
<dbReference type="Gene3D" id="3.30.70.3030">
    <property type="match status" value="1"/>
</dbReference>
<comment type="function">
    <text evidence="8">Part of the small subunit (SSU) processome, first precursor of the small eukaryotic ribosomal subunit. During the assembly of the SSU processome in the nucleolus, many ribosome biogenesis factors, an RNA chaperone and ribosomal proteins associate with the nascent pre-rRNA and work in concert to generate RNA folding, modifications, rearrangements and cleavage as well as targeted degradation of pre-ribosomal RNA by the RNA exosome.</text>
</comment>
<dbReference type="GO" id="GO:0003723">
    <property type="term" value="F:RNA binding"/>
    <property type="evidence" value="ECO:0007669"/>
    <property type="project" value="UniProtKB-KW"/>
</dbReference>
<organism evidence="18 19">
    <name type="scientific">Aedes aegypti</name>
    <name type="common">Yellowfever mosquito</name>
    <name type="synonym">Culex aegypti</name>
    <dbReference type="NCBI Taxonomy" id="7159"/>
    <lineage>
        <taxon>Eukaryota</taxon>
        <taxon>Metazoa</taxon>
        <taxon>Ecdysozoa</taxon>
        <taxon>Arthropoda</taxon>
        <taxon>Hexapoda</taxon>
        <taxon>Insecta</taxon>
        <taxon>Pterygota</taxon>
        <taxon>Neoptera</taxon>
        <taxon>Endopterygota</taxon>
        <taxon>Diptera</taxon>
        <taxon>Nematocera</taxon>
        <taxon>Culicoidea</taxon>
        <taxon>Culicidae</taxon>
        <taxon>Culicinae</taxon>
        <taxon>Aedini</taxon>
        <taxon>Aedes</taxon>
        <taxon>Stegomyia</taxon>
    </lineage>
</organism>
<evidence type="ECO:0000256" key="6">
    <source>
        <dbReference type="ARBA" id="ARBA00022884"/>
    </source>
</evidence>
<name>A0A6I8TAB6_AEDAE</name>
<keyword evidence="5" id="KW-0158">Chromosome</keyword>
<dbReference type="GO" id="GO:0034456">
    <property type="term" value="C:UTP-C complex"/>
    <property type="evidence" value="ECO:0007669"/>
    <property type="project" value="TreeGrafter"/>
</dbReference>
<evidence type="ECO:0000259" key="14">
    <source>
        <dbReference type="Pfam" id="PF17404"/>
    </source>
</evidence>
<dbReference type="EnsemblMetazoa" id="AAEL004368-RB">
    <property type="protein sequence ID" value="AAEL004368-PB"/>
    <property type="gene ID" value="AAEL004368"/>
</dbReference>
<evidence type="ECO:0000256" key="5">
    <source>
        <dbReference type="ARBA" id="ARBA00022454"/>
    </source>
</evidence>
<keyword evidence="19" id="KW-1185">Reference proteome</keyword>
<dbReference type="Pfam" id="PF17406">
    <property type="entry name" value="Nrap_D5"/>
    <property type="match status" value="1"/>
</dbReference>